<evidence type="ECO:0000313" key="3">
    <source>
        <dbReference type="Proteomes" id="UP000008952"/>
    </source>
</evidence>
<reference evidence="2 3" key="1">
    <citation type="submission" date="2012-03" db="EMBL/GenBank/DDBJ databases">
        <title>The Genome Sequence of Bartonella tamiae Th239.</title>
        <authorList>
            <consortium name="The Broad Institute Genome Sequencing Platform"/>
            <consortium name="The Broad Institute Genome Sequencing Center for Infectious Disease"/>
            <person name="Feldgarden M."/>
            <person name="Kirby J."/>
            <person name="Kosoy M."/>
            <person name="Birtles R."/>
            <person name="Probert W.S."/>
            <person name="Chiaraviglio L."/>
            <person name="Young S.K."/>
            <person name="Zeng Q."/>
            <person name="Gargeya S."/>
            <person name="Fitzgerald M."/>
            <person name="Haas B."/>
            <person name="Abouelleil A."/>
            <person name="Alvarado L."/>
            <person name="Arachchi H.M."/>
            <person name="Berlin A."/>
            <person name="Chapman S.B."/>
            <person name="Gearin G."/>
            <person name="Goldberg J."/>
            <person name="Griggs A."/>
            <person name="Gujja S."/>
            <person name="Hansen M."/>
            <person name="Heiman D."/>
            <person name="Howarth C."/>
            <person name="Larimer J."/>
            <person name="Lui A."/>
            <person name="MacDonald P.J.P."/>
            <person name="McCowen C."/>
            <person name="Montmayeur A."/>
            <person name="Murphy C."/>
            <person name="Neiman D."/>
            <person name="Pearson M."/>
            <person name="Priest M."/>
            <person name="Roberts A."/>
            <person name="Saif S."/>
            <person name="Shea T."/>
            <person name="Sisk P."/>
            <person name="Stolte C."/>
            <person name="Sykes S."/>
            <person name="Wortman J."/>
            <person name="Nusbaum C."/>
            <person name="Birren B."/>
        </authorList>
    </citation>
    <scope>NUCLEOTIDE SEQUENCE [LARGE SCALE GENOMIC DNA]</scope>
    <source>
        <strain evidence="2 3">Th239</strain>
    </source>
</reference>
<dbReference type="HOGENOM" id="CLU_041000_2_0_5"/>
<keyword evidence="1" id="KW-0472">Membrane</keyword>
<name>J1K3M4_9HYPH</name>
<feature type="transmembrane region" description="Helical" evidence="1">
    <location>
        <begin position="230"/>
        <end position="254"/>
    </location>
</feature>
<dbReference type="OrthoDB" id="9775975at2"/>
<feature type="transmembrane region" description="Helical" evidence="1">
    <location>
        <begin position="337"/>
        <end position="358"/>
    </location>
</feature>
<feature type="transmembrane region" description="Helical" evidence="1">
    <location>
        <begin position="305"/>
        <end position="325"/>
    </location>
</feature>
<comment type="caution">
    <text evidence="2">The sequence shown here is derived from an EMBL/GenBank/DDBJ whole genome shotgun (WGS) entry which is preliminary data.</text>
</comment>
<dbReference type="STRING" id="1094558.ME5_00124"/>
<feature type="transmembrane region" description="Helical" evidence="1">
    <location>
        <begin position="20"/>
        <end position="39"/>
    </location>
</feature>
<dbReference type="PANTHER" id="PTHR38592">
    <property type="entry name" value="BLL4819 PROTEIN"/>
    <property type="match status" value="1"/>
</dbReference>
<feature type="transmembrane region" description="Helical" evidence="1">
    <location>
        <begin position="147"/>
        <end position="164"/>
    </location>
</feature>
<feature type="transmembrane region" description="Helical" evidence="1">
    <location>
        <begin position="274"/>
        <end position="293"/>
    </location>
</feature>
<feature type="transmembrane region" description="Helical" evidence="1">
    <location>
        <begin position="200"/>
        <end position="218"/>
    </location>
</feature>
<gene>
    <name evidence="2" type="ORF">ME5_00124</name>
</gene>
<proteinExistence type="predicted"/>
<evidence type="ECO:0000256" key="1">
    <source>
        <dbReference type="SAM" id="Phobius"/>
    </source>
</evidence>
<keyword evidence="1" id="KW-0812">Transmembrane</keyword>
<evidence type="ECO:0008006" key="4">
    <source>
        <dbReference type="Google" id="ProtNLM"/>
    </source>
</evidence>
<feature type="transmembrane region" description="Helical" evidence="1">
    <location>
        <begin position="51"/>
        <end position="67"/>
    </location>
</feature>
<feature type="transmembrane region" description="Helical" evidence="1">
    <location>
        <begin position="171"/>
        <end position="188"/>
    </location>
</feature>
<protein>
    <recommendedName>
        <fullName evidence="4">OpgC protein</fullName>
    </recommendedName>
</protein>
<dbReference type="AlphaFoldDB" id="J1K3M4"/>
<dbReference type="eggNOG" id="COG4645">
    <property type="taxonomic scope" value="Bacteria"/>
</dbReference>
<dbReference type="Pfam" id="PF10129">
    <property type="entry name" value="OpgC_C"/>
    <property type="match status" value="1"/>
</dbReference>
<evidence type="ECO:0000313" key="2">
    <source>
        <dbReference type="EMBL" id="EJF91745.1"/>
    </source>
</evidence>
<sequence>MPMKQFVPQTRDTRIDVFRALALLTIFINHVPGTIYGWITHKNLGFSDSTEAFVLISGIAVGLAYGTKFSGENRLFVALKLWRRSATLYSTHILTTLISLAIFISAAIFFSHPELLRVNNIPTLLKEPAQALLGIVTLGHQLGYNNILSLYMVLMLFAPFMLYLAHKSMKLLVLLSIGLYLIAGFYGLAPHNYPTKGLWFLNPLSWQLVFVIGLVSIIKIKKDGRLFYHPLLLISAITYLILSLLWVRLSWWWINPTMGMPSTLTGFNKTFVSIPRLLHILSLAYVVVMIPQINRLAALSPLNPLAILGKHGLAVFVTGTILAMGGQVLKTVHPSGFYYDTLLIATGLVIQFAVAYYLEWVKIATLQMKAKLPLPKDKVTEKSLIQTAQQDHLILEPKMRITHHTYVDPKKNTDNSLQDA</sequence>
<dbReference type="EMBL" id="AIMB01000001">
    <property type="protein sequence ID" value="EJF91745.1"/>
    <property type="molecule type" value="Genomic_DNA"/>
</dbReference>
<keyword evidence="3" id="KW-1185">Reference proteome</keyword>
<dbReference type="PANTHER" id="PTHR38592:SF3">
    <property type="entry name" value="BLL4819 PROTEIN"/>
    <property type="match status" value="1"/>
</dbReference>
<accession>J1K3M4</accession>
<keyword evidence="1" id="KW-1133">Transmembrane helix</keyword>
<dbReference type="PIRSF" id="PIRSF028704">
    <property type="entry name" value="UPC028704"/>
    <property type="match status" value="1"/>
</dbReference>
<dbReference type="RefSeq" id="WP_008037442.1">
    <property type="nucleotide sequence ID" value="NZ_JH725147.1"/>
</dbReference>
<feature type="transmembrane region" description="Helical" evidence="1">
    <location>
        <begin position="88"/>
        <end position="110"/>
    </location>
</feature>
<organism evidence="2 3">
    <name type="scientific">Bartonella tamiae Th239</name>
    <dbReference type="NCBI Taxonomy" id="1094558"/>
    <lineage>
        <taxon>Bacteria</taxon>
        <taxon>Pseudomonadati</taxon>
        <taxon>Pseudomonadota</taxon>
        <taxon>Alphaproteobacteria</taxon>
        <taxon>Hyphomicrobiales</taxon>
        <taxon>Bartonellaceae</taxon>
        <taxon>Bartonella</taxon>
    </lineage>
</organism>
<dbReference type="PATRIC" id="fig|1094558.3.peg.132"/>
<dbReference type="Proteomes" id="UP000008952">
    <property type="component" value="Unassembled WGS sequence"/>
</dbReference>
<dbReference type="InterPro" id="IPR014550">
    <property type="entry name" value="UCP028704_OpgC"/>
</dbReference>